<dbReference type="InterPro" id="IPR036388">
    <property type="entry name" value="WH-like_DNA-bd_sf"/>
</dbReference>
<keyword evidence="2" id="KW-1185">Reference proteome</keyword>
<evidence type="ECO:0000313" key="1">
    <source>
        <dbReference type="EMBL" id="SHI16611.1"/>
    </source>
</evidence>
<dbReference type="InterPro" id="IPR010921">
    <property type="entry name" value="Trp_repressor/repl_initiator"/>
</dbReference>
<dbReference type="Pfam" id="PF01527">
    <property type="entry name" value="HTH_Tnp_1"/>
    <property type="match status" value="1"/>
</dbReference>
<dbReference type="AlphaFoldDB" id="A0A1M5YX65"/>
<dbReference type="Gene3D" id="1.10.10.10">
    <property type="entry name" value="Winged helix-like DNA-binding domain superfamily/Winged helix DNA-binding domain"/>
    <property type="match status" value="1"/>
</dbReference>
<dbReference type="GO" id="GO:0006313">
    <property type="term" value="P:DNA transposition"/>
    <property type="evidence" value="ECO:0007669"/>
    <property type="project" value="InterPro"/>
</dbReference>
<organism evidence="1 2">
    <name type="scientific">Desulfofustis glycolicus DSM 9705</name>
    <dbReference type="NCBI Taxonomy" id="1121409"/>
    <lineage>
        <taxon>Bacteria</taxon>
        <taxon>Pseudomonadati</taxon>
        <taxon>Thermodesulfobacteriota</taxon>
        <taxon>Desulfobulbia</taxon>
        <taxon>Desulfobulbales</taxon>
        <taxon>Desulfocapsaceae</taxon>
        <taxon>Desulfofustis</taxon>
    </lineage>
</organism>
<dbReference type="GO" id="GO:0004803">
    <property type="term" value="F:transposase activity"/>
    <property type="evidence" value="ECO:0007669"/>
    <property type="project" value="InterPro"/>
</dbReference>
<dbReference type="SUPFAM" id="SSF48295">
    <property type="entry name" value="TrpR-like"/>
    <property type="match status" value="1"/>
</dbReference>
<protein>
    <submittedName>
        <fullName evidence="1">Transposase</fullName>
    </submittedName>
</protein>
<evidence type="ECO:0000313" key="2">
    <source>
        <dbReference type="Proteomes" id="UP000184139"/>
    </source>
</evidence>
<proteinExistence type="predicted"/>
<reference evidence="1 2" key="1">
    <citation type="submission" date="2016-11" db="EMBL/GenBank/DDBJ databases">
        <authorList>
            <person name="Jaros S."/>
            <person name="Januszkiewicz K."/>
            <person name="Wedrychowicz H."/>
        </authorList>
    </citation>
    <scope>NUCLEOTIDE SEQUENCE [LARGE SCALE GENOMIC DNA]</scope>
    <source>
        <strain evidence="1 2">DSM 9705</strain>
    </source>
</reference>
<dbReference type="Proteomes" id="UP000184139">
    <property type="component" value="Unassembled WGS sequence"/>
</dbReference>
<gene>
    <name evidence="1" type="ORF">SAMN02745124_04534</name>
</gene>
<dbReference type="InterPro" id="IPR002514">
    <property type="entry name" value="Transposase_8"/>
</dbReference>
<dbReference type="EMBL" id="FQXS01000090">
    <property type="protein sequence ID" value="SHI16611.1"/>
    <property type="molecule type" value="Genomic_DNA"/>
</dbReference>
<name>A0A1M5YX65_9BACT</name>
<dbReference type="OrthoDB" id="9800877at2"/>
<dbReference type="GO" id="GO:0043565">
    <property type="term" value="F:sequence-specific DNA binding"/>
    <property type="evidence" value="ECO:0007669"/>
    <property type="project" value="InterPro"/>
</dbReference>
<accession>A0A1M5YX65</accession>
<sequence>MKRKRKNYSANEKVAIIKRHLVDKVSVSDLCDEYLLNPTVFYRWQKEFFENGAAAFEKSDARRQRAERKRFEELEAKLQVKNEVLSELMEEHVRLKKTLGVP</sequence>
<dbReference type="RefSeq" id="WP_073379676.1">
    <property type="nucleotide sequence ID" value="NZ_FQXS01000090.1"/>
</dbReference>